<evidence type="ECO:0000259" key="17">
    <source>
        <dbReference type="PROSITE" id="PS50109"/>
    </source>
</evidence>
<keyword evidence="8 16" id="KW-0812">Transmembrane</keyword>
<organism evidence="19 20">
    <name type="scientific">Paraburkholderia kirstenboschensis</name>
    <dbReference type="NCBI Taxonomy" id="1245436"/>
    <lineage>
        <taxon>Bacteria</taxon>
        <taxon>Pseudomonadati</taxon>
        <taxon>Pseudomonadota</taxon>
        <taxon>Betaproteobacteria</taxon>
        <taxon>Burkholderiales</taxon>
        <taxon>Burkholderiaceae</taxon>
        <taxon>Paraburkholderia</taxon>
    </lineage>
</organism>
<accession>A0ABZ0EDG2</accession>
<dbReference type="InterPro" id="IPR004358">
    <property type="entry name" value="Sig_transdc_His_kin-like_C"/>
</dbReference>
<dbReference type="InterPro" id="IPR036890">
    <property type="entry name" value="HATPase_C_sf"/>
</dbReference>
<evidence type="ECO:0000256" key="5">
    <source>
        <dbReference type="ARBA" id="ARBA00022519"/>
    </source>
</evidence>
<evidence type="ECO:0000256" key="3">
    <source>
        <dbReference type="ARBA" id="ARBA00012438"/>
    </source>
</evidence>
<dbReference type="InterPro" id="IPR005467">
    <property type="entry name" value="His_kinase_dom"/>
</dbReference>
<evidence type="ECO:0000256" key="14">
    <source>
        <dbReference type="ARBA" id="ARBA00023136"/>
    </source>
</evidence>
<evidence type="ECO:0000256" key="4">
    <source>
        <dbReference type="ARBA" id="ARBA00022475"/>
    </source>
</evidence>
<keyword evidence="5" id="KW-0997">Cell inner membrane</keyword>
<protein>
    <recommendedName>
        <fullName evidence="3">histidine kinase</fullName>
        <ecNumber evidence="3">2.7.13.3</ecNumber>
    </recommendedName>
</protein>
<dbReference type="Gene3D" id="1.10.8.500">
    <property type="entry name" value="HAMP domain in histidine kinase"/>
    <property type="match status" value="1"/>
</dbReference>
<dbReference type="PRINTS" id="PR00344">
    <property type="entry name" value="BCTRLSENSOR"/>
</dbReference>
<evidence type="ECO:0000256" key="10">
    <source>
        <dbReference type="ARBA" id="ARBA00022777"/>
    </source>
</evidence>
<dbReference type="Pfam" id="PF02518">
    <property type="entry name" value="HATPase_c"/>
    <property type="match status" value="1"/>
</dbReference>
<evidence type="ECO:0000256" key="6">
    <source>
        <dbReference type="ARBA" id="ARBA00022553"/>
    </source>
</evidence>
<dbReference type="InterPro" id="IPR036097">
    <property type="entry name" value="HisK_dim/P_sf"/>
</dbReference>
<dbReference type="Gene3D" id="3.30.450.300">
    <property type="entry name" value="Sensor histidine kinase RisS, periplasmic domain"/>
    <property type="match status" value="1"/>
</dbReference>
<dbReference type="Gene3D" id="3.30.565.10">
    <property type="entry name" value="Histidine kinase-like ATPase, C-terminal domain"/>
    <property type="match status" value="1"/>
</dbReference>
<dbReference type="InterPro" id="IPR050980">
    <property type="entry name" value="2C_sensor_his_kinase"/>
</dbReference>
<feature type="domain" description="Histidine kinase" evidence="17">
    <location>
        <begin position="320"/>
        <end position="522"/>
    </location>
</feature>
<reference evidence="19 20" key="1">
    <citation type="submission" date="2023-10" db="EMBL/GenBank/DDBJ databases">
        <title>Surface-active antibiotics is a multifunctional adaptation for post-fire microbes.</title>
        <authorList>
            <person name="Liu M.D."/>
            <person name="Du Y."/>
            <person name="Koupaei S.K."/>
            <person name="Kim N.R."/>
            <person name="Zhang W."/>
            <person name="Traxler M.F."/>
        </authorList>
    </citation>
    <scope>NUCLEOTIDE SEQUENCE [LARGE SCALE GENOMIC DNA]</scope>
    <source>
        <strain evidence="19 20">F3</strain>
    </source>
</reference>
<evidence type="ECO:0000256" key="2">
    <source>
        <dbReference type="ARBA" id="ARBA00004429"/>
    </source>
</evidence>
<evidence type="ECO:0000259" key="18">
    <source>
        <dbReference type="PROSITE" id="PS50885"/>
    </source>
</evidence>
<dbReference type="SUPFAM" id="SSF158472">
    <property type="entry name" value="HAMP domain-like"/>
    <property type="match status" value="1"/>
</dbReference>
<dbReference type="SMART" id="SM00304">
    <property type="entry name" value="HAMP"/>
    <property type="match status" value="1"/>
</dbReference>
<dbReference type="PROSITE" id="PS50885">
    <property type="entry name" value="HAMP"/>
    <property type="match status" value="1"/>
</dbReference>
<dbReference type="PANTHER" id="PTHR44936:SF5">
    <property type="entry name" value="SENSOR HISTIDINE KINASE ENVZ"/>
    <property type="match status" value="1"/>
</dbReference>
<dbReference type="Pfam" id="PF00672">
    <property type="entry name" value="HAMP"/>
    <property type="match status" value="1"/>
</dbReference>
<keyword evidence="11 19" id="KW-0067">ATP-binding</keyword>
<dbReference type="InterPro" id="IPR003594">
    <property type="entry name" value="HATPase_dom"/>
</dbReference>
<keyword evidence="6" id="KW-0597">Phosphoprotein</keyword>
<dbReference type="EMBL" id="CP136512">
    <property type="protein sequence ID" value="WOD15265.1"/>
    <property type="molecule type" value="Genomic_DNA"/>
</dbReference>
<sequence length="523" mass="54385">MRRSLLQRALPRTLLARNIALLIALVVLSQVCSLGVLLHYVQRPRVERAAAVFATYVTTLDNLLQTTPRAARDALAARLDAHTRLPGNALAEPPAGLLRGYRNYQRKVFLASLREHLPADMEARWQTEGGQRLWIRMHAPADGSGGAAPATGASAAAASAGAASGAAAPGPAASEAGRSAAPGPAASGADTSAAPGPAASGADTSAAPGPAASGADTSATPYWIALPIPEDAQGNGLDAAILLSLGLAALAALTGYAIQLHLNRPLQELTRAAQRLSDGDTPPPLPTSGPLEIAAVSSAFNQMTHALQQAEATRALMLAGISHDIRTPLTKLRLSMAMAMPESSDSSFVVAAESYLDQIETILQQFMDYAGSGEREPAEPGDLNVLIERLAGDFAGLGHEFELSLARLPLIPYRPVSMMRLLMNLMQNAIVYGGSGLAVRSWATDDAVYVAVGDRGKGLSAEELEQLKAPFQRGRNARAHSGGTGLGLAIVERIARLHGGRVEFHAREGGGLEVWVVVPGGAG</sequence>
<dbReference type="Proteomes" id="UP001302652">
    <property type="component" value="Chromosome 2"/>
</dbReference>
<dbReference type="GO" id="GO:0005524">
    <property type="term" value="F:ATP binding"/>
    <property type="evidence" value="ECO:0007669"/>
    <property type="project" value="UniProtKB-KW"/>
</dbReference>
<evidence type="ECO:0000256" key="16">
    <source>
        <dbReference type="SAM" id="Phobius"/>
    </source>
</evidence>
<dbReference type="InterPro" id="IPR003660">
    <property type="entry name" value="HAMP_dom"/>
</dbReference>
<evidence type="ECO:0000256" key="9">
    <source>
        <dbReference type="ARBA" id="ARBA00022741"/>
    </source>
</evidence>
<dbReference type="CDD" id="cd00075">
    <property type="entry name" value="HATPase"/>
    <property type="match status" value="1"/>
</dbReference>
<comment type="subcellular location">
    <subcellularLocation>
        <location evidence="2">Cell inner membrane</location>
        <topology evidence="2">Multi-pass membrane protein</topology>
    </subcellularLocation>
</comment>
<dbReference type="Gene3D" id="1.10.287.130">
    <property type="match status" value="1"/>
</dbReference>
<feature type="transmembrane region" description="Helical" evidence="16">
    <location>
        <begin position="20"/>
        <end position="41"/>
    </location>
</feature>
<dbReference type="InterPro" id="IPR038421">
    <property type="entry name" value="RisS_PPD_sf"/>
</dbReference>
<dbReference type="SUPFAM" id="SSF47384">
    <property type="entry name" value="Homodimeric domain of signal transducing histidine kinase"/>
    <property type="match status" value="1"/>
</dbReference>
<dbReference type="RefSeq" id="WP_317017416.1">
    <property type="nucleotide sequence ID" value="NZ_CP136512.1"/>
</dbReference>
<keyword evidence="13" id="KW-0902">Two-component regulatory system</keyword>
<evidence type="ECO:0000313" key="19">
    <source>
        <dbReference type="EMBL" id="WOD15265.1"/>
    </source>
</evidence>
<evidence type="ECO:0000256" key="8">
    <source>
        <dbReference type="ARBA" id="ARBA00022692"/>
    </source>
</evidence>
<dbReference type="PROSITE" id="PS50109">
    <property type="entry name" value="HIS_KIN"/>
    <property type="match status" value="1"/>
</dbReference>
<keyword evidence="9" id="KW-0547">Nucleotide-binding</keyword>
<dbReference type="InterPro" id="IPR003661">
    <property type="entry name" value="HisK_dim/P_dom"/>
</dbReference>
<dbReference type="SUPFAM" id="SSF55874">
    <property type="entry name" value="ATPase domain of HSP90 chaperone/DNA topoisomerase II/histidine kinase"/>
    <property type="match status" value="1"/>
</dbReference>
<evidence type="ECO:0000256" key="7">
    <source>
        <dbReference type="ARBA" id="ARBA00022679"/>
    </source>
</evidence>
<dbReference type="SMART" id="SM00387">
    <property type="entry name" value="HATPase_c"/>
    <property type="match status" value="1"/>
</dbReference>
<evidence type="ECO:0000256" key="1">
    <source>
        <dbReference type="ARBA" id="ARBA00000085"/>
    </source>
</evidence>
<gene>
    <name evidence="19" type="ORF">RW095_18340</name>
</gene>
<dbReference type="Pfam" id="PF00512">
    <property type="entry name" value="HisKA"/>
    <property type="match status" value="1"/>
</dbReference>
<evidence type="ECO:0000313" key="20">
    <source>
        <dbReference type="Proteomes" id="UP001302652"/>
    </source>
</evidence>
<evidence type="ECO:0000256" key="15">
    <source>
        <dbReference type="SAM" id="MobiDB-lite"/>
    </source>
</evidence>
<keyword evidence="10" id="KW-0418">Kinase</keyword>
<feature type="domain" description="HAMP" evidence="18">
    <location>
        <begin position="260"/>
        <end position="312"/>
    </location>
</feature>
<comment type="catalytic activity">
    <reaction evidence="1">
        <text>ATP + protein L-histidine = ADP + protein N-phospho-L-histidine.</text>
        <dbReference type="EC" id="2.7.13.3"/>
    </reaction>
</comment>
<dbReference type="EC" id="2.7.13.3" evidence="3"/>
<feature type="region of interest" description="Disordered" evidence="15">
    <location>
        <begin position="164"/>
        <end position="216"/>
    </location>
</feature>
<proteinExistence type="predicted"/>
<dbReference type="CDD" id="cd06225">
    <property type="entry name" value="HAMP"/>
    <property type="match status" value="1"/>
</dbReference>
<dbReference type="PANTHER" id="PTHR44936">
    <property type="entry name" value="SENSOR PROTEIN CREC"/>
    <property type="match status" value="1"/>
</dbReference>
<keyword evidence="7" id="KW-0808">Transferase</keyword>
<keyword evidence="20" id="KW-1185">Reference proteome</keyword>
<keyword evidence="12 16" id="KW-1133">Transmembrane helix</keyword>
<evidence type="ECO:0000256" key="11">
    <source>
        <dbReference type="ARBA" id="ARBA00022840"/>
    </source>
</evidence>
<dbReference type="CDD" id="cd00082">
    <property type="entry name" value="HisKA"/>
    <property type="match status" value="1"/>
</dbReference>
<keyword evidence="14 16" id="KW-0472">Membrane</keyword>
<keyword evidence="4" id="KW-1003">Cell membrane</keyword>
<evidence type="ECO:0000256" key="13">
    <source>
        <dbReference type="ARBA" id="ARBA00023012"/>
    </source>
</evidence>
<evidence type="ECO:0000256" key="12">
    <source>
        <dbReference type="ARBA" id="ARBA00022989"/>
    </source>
</evidence>
<name>A0ABZ0EDG2_9BURK</name>